<feature type="chain" id="PRO_5042673435" description="Carboxylic ester hydrolase" evidence="8">
    <location>
        <begin position="22"/>
        <end position="554"/>
    </location>
</feature>
<gene>
    <name evidence="9" type="ORF">QBC46DRAFT_359218</name>
</gene>
<dbReference type="Pfam" id="PF07519">
    <property type="entry name" value="Tannase"/>
    <property type="match status" value="1"/>
</dbReference>
<dbReference type="InterPro" id="IPR029058">
    <property type="entry name" value="AB_hydrolase_fold"/>
</dbReference>
<dbReference type="GO" id="GO:0046872">
    <property type="term" value="F:metal ion binding"/>
    <property type="evidence" value="ECO:0007669"/>
    <property type="project" value="UniProtKB-KW"/>
</dbReference>
<evidence type="ECO:0000313" key="10">
    <source>
        <dbReference type="Proteomes" id="UP001303473"/>
    </source>
</evidence>
<dbReference type="PANTHER" id="PTHR33938:SF8">
    <property type="entry name" value="CARBOXYLIC ESTER HYDROLASE"/>
    <property type="match status" value="1"/>
</dbReference>
<accession>A0AAN6MYE6</accession>
<comment type="similarity">
    <text evidence="1 8">Belongs to the tannase family.</text>
</comment>
<evidence type="ECO:0000256" key="7">
    <source>
        <dbReference type="ARBA" id="ARBA00023157"/>
    </source>
</evidence>
<dbReference type="Proteomes" id="UP001303473">
    <property type="component" value="Unassembled WGS sequence"/>
</dbReference>
<evidence type="ECO:0000256" key="3">
    <source>
        <dbReference type="ARBA" id="ARBA00022723"/>
    </source>
</evidence>
<dbReference type="AlphaFoldDB" id="A0AAN6MYE6"/>
<evidence type="ECO:0000256" key="2">
    <source>
        <dbReference type="ARBA" id="ARBA00022487"/>
    </source>
</evidence>
<keyword evidence="6" id="KW-0106">Calcium</keyword>
<reference evidence="10" key="1">
    <citation type="journal article" date="2023" name="Mol. Phylogenet. Evol.">
        <title>Genome-scale phylogeny and comparative genomics of the fungal order Sordariales.</title>
        <authorList>
            <person name="Hensen N."/>
            <person name="Bonometti L."/>
            <person name="Westerberg I."/>
            <person name="Brannstrom I.O."/>
            <person name="Guillou S."/>
            <person name="Cros-Aarteil S."/>
            <person name="Calhoun S."/>
            <person name="Haridas S."/>
            <person name="Kuo A."/>
            <person name="Mondo S."/>
            <person name="Pangilinan J."/>
            <person name="Riley R."/>
            <person name="LaButti K."/>
            <person name="Andreopoulos B."/>
            <person name="Lipzen A."/>
            <person name="Chen C."/>
            <person name="Yan M."/>
            <person name="Daum C."/>
            <person name="Ng V."/>
            <person name="Clum A."/>
            <person name="Steindorff A."/>
            <person name="Ohm R.A."/>
            <person name="Martin F."/>
            <person name="Silar P."/>
            <person name="Natvig D.O."/>
            <person name="Lalanne C."/>
            <person name="Gautier V."/>
            <person name="Ament-Velasquez S.L."/>
            <person name="Kruys A."/>
            <person name="Hutchinson M.I."/>
            <person name="Powell A.J."/>
            <person name="Barry K."/>
            <person name="Miller A.N."/>
            <person name="Grigoriev I.V."/>
            <person name="Debuchy R."/>
            <person name="Gladieux P."/>
            <person name="Hiltunen Thoren M."/>
            <person name="Johannesson H."/>
        </authorList>
    </citation>
    <scope>NUCLEOTIDE SEQUENCE [LARGE SCALE GENOMIC DNA]</scope>
    <source>
        <strain evidence="10">CBS 340.73</strain>
    </source>
</reference>
<evidence type="ECO:0000256" key="6">
    <source>
        <dbReference type="ARBA" id="ARBA00022837"/>
    </source>
</evidence>
<keyword evidence="5 8" id="KW-0378">Hydrolase</keyword>
<dbReference type="PANTHER" id="PTHR33938">
    <property type="entry name" value="FERULOYL ESTERASE B-RELATED"/>
    <property type="match status" value="1"/>
</dbReference>
<comment type="caution">
    <text evidence="9">The sequence shown here is derived from an EMBL/GenBank/DDBJ whole genome shotgun (WGS) entry which is preliminary data.</text>
</comment>
<evidence type="ECO:0000256" key="1">
    <source>
        <dbReference type="ARBA" id="ARBA00006249"/>
    </source>
</evidence>
<name>A0AAN6MYE6_9PEZI</name>
<dbReference type="SUPFAM" id="SSF53474">
    <property type="entry name" value="alpha/beta-Hydrolases"/>
    <property type="match status" value="1"/>
</dbReference>
<evidence type="ECO:0000313" key="9">
    <source>
        <dbReference type="EMBL" id="KAK3934167.1"/>
    </source>
</evidence>
<dbReference type="EC" id="3.1.1.-" evidence="8"/>
<dbReference type="PROSITE" id="PS51257">
    <property type="entry name" value="PROKAR_LIPOPROTEIN"/>
    <property type="match status" value="1"/>
</dbReference>
<dbReference type="GO" id="GO:0030600">
    <property type="term" value="F:feruloyl esterase activity"/>
    <property type="evidence" value="ECO:0007669"/>
    <property type="project" value="UniProtKB-ARBA"/>
</dbReference>
<keyword evidence="2" id="KW-0719">Serine esterase</keyword>
<proteinExistence type="inferred from homology"/>
<evidence type="ECO:0000256" key="8">
    <source>
        <dbReference type="RuleBase" id="RU361238"/>
    </source>
</evidence>
<dbReference type="EMBL" id="MU854020">
    <property type="protein sequence ID" value="KAK3934167.1"/>
    <property type="molecule type" value="Genomic_DNA"/>
</dbReference>
<keyword evidence="3" id="KW-0479">Metal-binding</keyword>
<keyword evidence="4 8" id="KW-0732">Signal</keyword>
<dbReference type="Gene3D" id="3.40.50.1820">
    <property type="entry name" value="alpha/beta hydrolase"/>
    <property type="match status" value="1"/>
</dbReference>
<evidence type="ECO:0000256" key="4">
    <source>
        <dbReference type="ARBA" id="ARBA00022729"/>
    </source>
</evidence>
<keyword evidence="10" id="KW-1185">Reference proteome</keyword>
<evidence type="ECO:0000256" key="5">
    <source>
        <dbReference type="ARBA" id="ARBA00022801"/>
    </source>
</evidence>
<feature type="signal peptide" evidence="8">
    <location>
        <begin position="1"/>
        <end position="21"/>
    </location>
</feature>
<protein>
    <recommendedName>
        <fullName evidence="8">Carboxylic ester hydrolase</fullName>
        <ecNumber evidence="8">3.1.1.-</ecNumber>
    </recommendedName>
</protein>
<keyword evidence="7" id="KW-1015">Disulfide bond</keyword>
<organism evidence="9 10">
    <name type="scientific">Diplogelasinospora grovesii</name>
    <dbReference type="NCBI Taxonomy" id="303347"/>
    <lineage>
        <taxon>Eukaryota</taxon>
        <taxon>Fungi</taxon>
        <taxon>Dikarya</taxon>
        <taxon>Ascomycota</taxon>
        <taxon>Pezizomycotina</taxon>
        <taxon>Sordariomycetes</taxon>
        <taxon>Sordariomycetidae</taxon>
        <taxon>Sordariales</taxon>
        <taxon>Diplogelasinosporaceae</taxon>
        <taxon>Diplogelasinospora</taxon>
    </lineage>
</organism>
<sequence>MSFSKFLPLALALGHGPLVSGLAAGAGACSAESFNFPLDQLNGTSSLGITASPVVNYTSTSLPPGTNLVGSYTVSYCNVTMTYTHPGWNDTIHVTVQLPAQDSWNGRLEGFGGGGYAASFGLLYSVAGVAEGFATVDTDAGHVKGSAQDSGQVTQTPYPWALTSPGQVNTALLVDWGSISLHEMAVIAKAAIEAFYGSQPTYSYFAGCSGGGRQAMMIAERYAGDFDGILAVAPAINIESFIPAGFWAEHVMGKLGYYPPACEVDAFTQAAIDACDELDGVQDSIIASPELCKFDPQSVVGQSFNCSGTTRQLTAEGATIVDAAWTGPRSAEGALGWFGVNKDAALTSFYILTECTSNYACTPSPTGLWDSWLIYLLAKDPEFDVMNMTDAQFFDYLNQTKVEYAQMLAAANPDLSSFKAAGGKLIIWQGLADEAIPPNGTIAFYQQVLQLDSDAQSFARFFEAPGVAHCYGGVGAIPNGAFDQLVSWVENGTAPDTLTAVDTSGNTRELCPYPMKQTYVSGDAADPTSLVFNCTLNPAASEIIADEFAFFTYE</sequence>
<dbReference type="InterPro" id="IPR011118">
    <property type="entry name" value="Tannase/feruloyl_esterase"/>
</dbReference>